<accession>A0A2T3XLU4</accession>
<dbReference type="PANTHER" id="PTHR39339">
    <property type="entry name" value="SLR1444 PROTEIN"/>
    <property type="match status" value="1"/>
</dbReference>
<evidence type="ECO:0000313" key="3">
    <source>
        <dbReference type="Proteomes" id="UP000240638"/>
    </source>
</evidence>
<feature type="domain" description="CHAD" evidence="1">
    <location>
        <begin position="212"/>
        <end position="489"/>
    </location>
</feature>
<proteinExistence type="predicted"/>
<dbReference type="PROSITE" id="PS51708">
    <property type="entry name" value="CHAD"/>
    <property type="match status" value="1"/>
</dbReference>
<dbReference type="InterPro" id="IPR038186">
    <property type="entry name" value="CHAD_dom_sf"/>
</dbReference>
<comment type="caution">
    <text evidence="2">The sequence shown here is derived from an EMBL/GenBank/DDBJ whole genome shotgun (WGS) entry which is preliminary data.</text>
</comment>
<dbReference type="EMBL" id="PYUC01000018">
    <property type="protein sequence ID" value="PTB17501.1"/>
    <property type="molecule type" value="Genomic_DNA"/>
</dbReference>
<dbReference type="AlphaFoldDB" id="A0A2T3XLU4"/>
<dbReference type="Pfam" id="PF05235">
    <property type="entry name" value="CHAD"/>
    <property type="match status" value="1"/>
</dbReference>
<dbReference type="SMART" id="SM00880">
    <property type="entry name" value="CHAD"/>
    <property type="match status" value="1"/>
</dbReference>
<sequence>MRKPTNTSGPPRHAVEIVLAVEPKAAGQWFRERAETARDAEGGAAARSIGRAIVDVLEHLPGIEIAAADEREARTQCESLPSHPLAFRWQTSDSRSVAIEFVDALAIESAEEPGAAPSEAAPPTDASLFCELRLSCNVDDDASAIDAGADSVSAEDADAARLSATRAVFAAARMLLDHLPAFPESTETSAAGACNAKPRQPVRASRVDLAGARTPHEALIAIATNIAHQWFGNERGVRESSEIEFVHQMRVSLRRAKTLVKTFPSWVDDGWRTNVEPGLQWVGAMLGEARDFDVLVDSTLPALATADADPSAWSGIIAAADARRLEARARLQQAMRSRRYAQLSLAWLEWLANQHFSSGPPKHAGRALREYAAKRARRHYKRLTAEPPLASLDAAGRHRRRIEAKRLRYTLEFFEPLVAPRRRRKIARQVSRIQSVLGDANDAAAALRFLEEEHLDVSDYQRGFARGWCEAATRAAAHEADRLRAKLPKPKIEREVAP</sequence>
<protein>
    <submittedName>
        <fullName evidence="2">CHAD domain-containing protein</fullName>
    </submittedName>
</protein>
<name>A0A2T3XLU4_9BURK</name>
<evidence type="ECO:0000259" key="1">
    <source>
        <dbReference type="PROSITE" id="PS51708"/>
    </source>
</evidence>
<organism evidence="2 3">
    <name type="scientific">Trinickia symbiotica</name>
    <dbReference type="NCBI Taxonomy" id="863227"/>
    <lineage>
        <taxon>Bacteria</taxon>
        <taxon>Pseudomonadati</taxon>
        <taxon>Pseudomonadota</taxon>
        <taxon>Betaproteobacteria</taxon>
        <taxon>Burkholderiales</taxon>
        <taxon>Burkholderiaceae</taxon>
        <taxon>Trinickia</taxon>
    </lineage>
</organism>
<reference evidence="2 3" key="1">
    <citation type="submission" date="2018-03" db="EMBL/GenBank/DDBJ databases">
        <title>Whole genome analyses suggest that Burkholderia sensu lato contains two further novel genera in the rhizoxinica-symbiotica group Mycetohabitans gen. nov., and Trinickia gen. nov.: implications for the evolution of diazotrophy and nodulation in the Burkholderiaceae.</title>
        <authorList>
            <person name="Estrada De Los Santos P."/>
            <person name="Palmer M."/>
            <person name="Chavez-Ramirez B."/>
            <person name="Steenkamp E.T."/>
            <person name="Hirsch A.M."/>
            <person name="Manyaka P."/>
            <person name="Maluk M."/>
            <person name="Lafos M."/>
            <person name="Crook M."/>
            <person name="Gross E."/>
            <person name="Simon M.F."/>
            <person name="Bueno Dos Reis Junior F."/>
            <person name="Poole P.S."/>
            <person name="Venter S.N."/>
            <person name="James E.K."/>
        </authorList>
    </citation>
    <scope>NUCLEOTIDE SEQUENCE [LARGE SCALE GENOMIC DNA]</scope>
    <source>
        <strain evidence="2 3">JPY-366</strain>
    </source>
</reference>
<dbReference type="InterPro" id="IPR007899">
    <property type="entry name" value="CHAD_dom"/>
</dbReference>
<gene>
    <name evidence="2" type="ORF">C9I57_27850</name>
</gene>
<evidence type="ECO:0000313" key="2">
    <source>
        <dbReference type="EMBL" id="PTB17501.1"/>
    </source>
</evidence>
<dbReference type="PANTHER" id="PTHR39339:SF1">
    <property type="entry name" value="CHAD DOMAIN-CONTAINING PROTEIN"/>
    <property type="match status" value="1"/>
</dbReference>
<dbReference type="Proteomes" id="UP000240638">
    <property type="component" value="Unassembled WGS sequence"/>
</dbReference>
<dbReference type="Gene3D" id="1.40.20.10">
    <property type="entry name" value="CHAD domain"/>
    <property type="match status" value="1"/>
</dbReference>